<gene>
    <name evidence="3" type="ORF">MCOR_37550</name>
</gene>
<dbReference type="PROSITE" id="PS51746">
    <property type="entry name" value="PPM_2"/>
    <property type="match status" value="1"/>
</dbReference>
<dbReference type="GO" id="GO:0004722">
    <property type="term" value="F:protein serine/threonine phosphatase activity"/>
    <property type="evidence" value="ECO:0007669"/>
    <property type="project" value="InterPro"/>
</dbReference>
<feature type="domain" description="PPM-type phosphatase" evidence="2">
    <location>
        <begin position="102"/>
        <end position="355"/>
    </location>
</feature>
<dbReference type="Gene3D" id="3.60.40.10">
    <property type="entry name" value="PPM-type phosphatase domain"/>
    <property type="match status" value="1"/>
</dbReference>
<name>A0A6J8D6G8_MYTCO</name>
<feature type="region of interest" description="Disordered" evidence="1">
    <location>
        <begin position="46"/>
        <end position="66"/>
    </location>
</feature>
<organism evidence="3 4">
    <name type="scientific">Mytilus coruscus</name>
    <name type="common">Sea mussel</name>
    <dbReference type="NCBI Taxonomy" id="42192"/>
    <lineage>
        <taxon>Eukaryota</taxon>
        <taxon>Metazoa</taxon>
        <taxon>Spiralia</taxon>
        <taxon>Lophotrochozoa</taxon>
        <taxon>Mollusca</taxon>
        <taxon>Bivalvia</taxon>
        <taxon>Autobranchia</taxon>
        <taxon>Pteriomorphia</taxon>
        <taxon>Mytilida</taxon>
        <taxon>Mytiloidea</taxon>
        <taxon>Mytilidae</taxon>
        <taxon>Mytilinae</taxon>
        <taxon>Mytilus</taxon>
    </lineage>
</organism>
<dbReference type="EMBL" id="CACVKT020006811">
    <property type="protein sequence ID" value="CAC5403675.1"/>
    <property type="molecule type" value="Genomic_DNA"/>
</dbReference>
<dbReference type="CDD" id="cd00143">
    <property type="entry name" value="PP2Cc"/>
    <property type="match status" value="1"/>
</dbReference>
<keyword evidence="4" id="KW-1185">Reference proteome</keyword>
<proteinExistence type="predicted"/>
<accession>A0A6J8D6G8</accession>
<dbReference type="InterPro" id="IPR001932">
    <property type="entry name" value="PPM-type_phosphatase-like_dom"/>
</dbReference>
<evidence type="ECO:0000256" key="1">
    <source>
        <dbReference type="SAM" id="MobiDB-lite"/>
    </source>
</evidence>
<sequence>MLLTCCRYFPSICQCSRTICSLKLFSGERDNSFLKHHEQFNLQHTTKRHYGTPLSDPENKGGQQRGVNFDTLGSWNNRLDMPIMMNESIKRGNLIPEIPFEHVGIDSLLGRRKVNEDRYFMEKISPTLLCFAVFDGHGGSVVSDFVSSTITDHIKFWLLRETDLCLVLRQAFIDVNNMLARHLYFYSLDTKEFQAGTTATVCLLRDGIELAIGHVGDSRVILCREGLALRLSEDHVPENHREKDRVHQRGGIISHNSQGVWQVNGRLSMTRSLGDIELKKYGVTADPYLTTKNLKHGKDAFLVLTTDGVNFVLNDQELIDIICCCSTPQEAASFVTDQALHFGSEDNSTAIVIPLGAWGKYRTTLRAIPYSFGRNLVRGRYS</sequence>
<dbReference type="AlphaFoldDB" id="A0A6J8D6G8"/>
<dbReference type="PANTHER" id="PTHR47992">
    <property type="entry name" value="PROTEIN PHOSPHATASE"/>
    <property type="match status" value="1"/>
</dbReference>
<evidence type="ECO:0000313" key="4">
    <source>
        <dbReference type="Proteomes" id="UP000507470"/>
    </source>
</evidence>
<dbReference type="SUPFAM" id="SSF81606">
    <property type="entry name" value="PP2C-like"/>
    <property type="match status" value="1"/>
</dbReference>
<reference evidence="3 4" key="1">
    <citation type="submission" date="2020-06" db="EMBL/GenBank/DDBJ databases">
        <authorList>
            <person name="Li R."/>
            <person name="Bekaert M."/>
        </authorList>
    </citation>
    <scope>NUCLEOTIDE SEQUENCE [LARGE SCALE GENOMIC DNA]</scope>
    <source>
        <strain evidence="4">wild</strain>
    </source>
</reference>
<dbReference type="Proteomes" id="UP000507470">
    <property type="component" value="Unassembled WGS sequence"/>
</dbReference>
<evidence type="ECO:0000259" key="2">
    <source>
        <dbReference type="PROSITE" id="PS51746"/>
    </source>
</evidence>
<dbReference type="Pfam" id="PF00481">
    <property type="entry name" value="PP2C"/>
    <property type="match status" value="1"/>
</dbReference>
<dbReference type="InterPro" id="IPR036457">
    <property type="entry name" value="PPM-type-like_dom_sf"/>
</dbReference>
<protein>
    <submittedName>
        <fullName evidence="3">Protein phosphatase 1K, mitochondrial</fullName>
    </submittedName>
</protein>
<dbReference type="OrthoDB" id="416093at2759"/>
<dbReference type="SMART" id="SM00332">
    <property type="entry name" value="PP2Cc"/>
    <property type="match status" value="1"/>
</dbReference>
<dbReference type="InterPro" id="IPR015655">
    <property type="entry name" value="PP2C"/>
</dbReference>
<evidence type="ECO:0000313" key="3">
    <source>
        <dbReference type="EMBL" id="CAC5403675.1"/>
    </source>
</evidence>